<dbReference type="PANTHER" id="PTHR31374:SF295">
    <property type="entry name" value="CALMODULIN BINDING PROTEIN"/>
    <property type="match status" value="1"/>
</dbReference>
<evidence type="ECO:0008006" key="4">
    <source>
        <dbReference type="Google" id="ProtNLM"/>
    </source>
</evidence>
<evidence type="ECO:0000313" key="3">
    <source>
        <dbReference type="Proteomes" id="UP000823775"/>
    </source>
</evidence>
<sequence>MFKIIGGERIKGLIILKLLIKKLIKTHLLQFSPRGDDENGVEFAETPIEDDEQVVPYDVKEGHFAIFAVNTKEQRKRFVLELNWLKSPTLLRLLRKAEEEYGFRQKGVLEIPCPPEELDKIILQLKIEKN</sequence>
<comment type="similarity">
    <text evidence="1">Belongs to the ARG7 family.</text>
</comment>
<accession>A0ABS8TNR4</accession>
<organism evidence="2 3">
    <name type="scientific">Datura stramonium</name>
    <name type="common">Jimsonweed</name>
    <name type="synonym">Common thornapple</name>
    <dbReference type="NCBI Taxonomy" id="4076"/>
    <lineage>
        <taxon>Eukaryota</taxon>
        <taxon>Viridiplantae</taxon>
        <taxon>Streptophyta</taxon>
        <taxon>Embryophyta</taxon>
        <taxon>Tracheophyta</taxon>
        <taxon>Spermatophyta</taxon>
        <taxon>Magnoliopsida</taxon>
        <taxon>eudicotyledons</taxon>
        <taxon>Gunneridae</taxon>
        <taxon>Pentapetalae</taxon>
        <taxon>asterids</taxon>
        <taxon>lamiids</taxon>
        <taxon>Solanales</taxon>
        <taxon>Solanaceae</taxon>
        <taxon>Solanoideae</taxon>
        <taxon>Datureae</taxon>
        <taxon>Datura</taxon>
    </lineage>
</organism>
<keyword evidence="3" id="KW-1185">Reference proteome</keyword>
<name>A0ABS8TNR4_DATST</name>
<reference evidence="2 3" key="1">
    <citation type="journal article" date="2021" name="BMC Genomics">
        <title>Datura genome reveals duplications of psychoactive alkaloid biosynthetic genes and high mutation rate following tissue culture.</title>
        <authorList>
            <person name="Rajewski A."/>
            <person name="Carter-House D."/>
            <person name="Stajich J."/>
            <person name="Litt A."/>
        </authorList>
    </citation>
    <scope>NUCLEOTIDE SEQUENCE [LARGE SCALE GENOMIC DNA]</scope>
    <source>
        <strain evidence="2">AR-01</strain>
    </source>
</reference>
<dbReference type="PANTHER" id="PTHR31374">
    <property type="entry name" value="AUXIN-INDUCED PROTEIN-LIKE-RELATED"/>
    <property type="match status" value="1"/>
</dbReference>
<dbReference type="EMBL" id="JACEIK010001929">
    <property type="protein sequence ID" value="MCD7473167.1"/>
    <property type="molecule type" value="Genomic_DNA"/>
</dbReference>
<comment type="caution">
    <text evidence="2">The sequence shown here is derived from an EMBL/GenBank/DDBJ whole genome shotgun (WGS) entry which is preliminary data.</text>
</comment>
<dbReference type="Pfam" id="PF02519">
    <property type="entry name" value="Auxin_inducible"/>
    <property type="match status" value="1"/>
</dbReference>
<evidence type="ECO:0000256" key="1">
    <source>
        <dbReference type="ARBA" id="ARBA00006974"/>
    </source>
</evidence>
<dbReference type="Proteomes" id="UP000823775">
    <property type="component" value="Unassembled WGS sequence"/>
</dbReference>
<protein>
    <recommendedName>
        <fullName evidence="4">Small auxin up regulated protein</fullName>
    </recommendedName>
</protein>
<gene>
    <name evidence="2" type="ORF">HAX54_014804</name>
</gene>
<proteinExistence type="inferred from homology"/>
<evidence type="ECO:0000313" key="2">
    <source>
        <dbReference type="EMBL" id="MCD7473167.1"/>
    </source>
</evidence>
<dbReference type="InterPro" id="IPR003676">
    <property type="entry name" value="SAUR_fam"/>
</dbReference>